<comment type="caution">
    <text evidence="1">The sequence shown here is derived from an EMBL/GenBank/DDBJ whole genome shotgun (WGS) entry which is preliminary data.</text>
</comment>
<evidence type="ECO:0000313" key="2">
    <source>
        <dbReference type="Proteomes" id="UP000032233"/>
    </source>
</evidence>
<accession>A0A0D2JWW6</accession>
<dbReference type="Proteomes" id="UP000032233">
    <property type="component" value="Unassembled WGS sequence"/>
</dbReference>
<dbReference type="STRING" id="1429043.X474_10885"/>
<protein>
    <recommendedName>
        <fullName evidence="3">Outer membrane lipoprotein BamD-like domain-containing protein</fullName>
    </recommendedName>
</protein>
<organism evidence="1 2">
    <name type="scientific">Dethiosulfatarculus sandiegensis</name>
    <dbReference type="NCBI Taxonomy" id="1429043"/>
    <lineage>
        <taxon>Bacteria</taxon>
        <taxon>Pseudomonadati</taxon>
        <taxon>Thermodesulfobacteriota</taxon>
        <taxon>Desulfarculia</taxon>
        <taxon>Desulfarculales</taxon>
        <taxon>Desulfarculaceae</taxon>
        <taxon>Dethiosulfatarculus</taxon>
    </lineage>
</organism>
<gene>
    <name evidence="1" type="ORF">X474_10885</name>
</gene>
<evidence type="ECO:0000313" key="1">
    <source>
        <dbReference type="EMBL" id="KIX14035.1"/>
    </source>
</evidence>
<dbReference type="Gene3D" id="1.25.40.10">
    <property type="entry name" value="Tetratricopeptide repeat domain"/>
    <property type="match status" value="1"/>
</dbReference>
<proteinExistence type="predicted"/>
<dbReference type="InParanoid" id="A0A0D2JWW6"/>
<dbReference type="InterPro" id="IPR011990">
    <property type="entry name" value="TPR-like_helical_dom_sf"/>
</dbReference>
<dbReference type="AlphaFoldDB" id="A0A0D2JWW6"/>
<reference evidence="1 2" key="1">
    <citation type="submission" date="2013-11" db="EMBL/GenBank/DDBJ databases">
        <title>Metagenomic analysis of a methanogenic consortium involved in long chain n-alkane degradation.</title>
        <authorList>
            <person name="Davidova I.A."/>
            <person name="Callaghan A.V."/>
            <person name="Wawrik B."/>
            <person name="Pruitt S."/>
            <person name="Marks C."/>
            <person name="Duncan K.E."/>
            <person name="Suflita J.M."/>
        </authorList>
    </citation>
    <scope>NUCLEOTIDE SEQUENCE [LARGE SCALE GENOMIC DNA]</scope>
    <source>
        <strain evidence="1 2">SPR</strain>
    </source>
</reference>
<sequence>MPLPGKKDTDKIGKQSLFCTLFLLFFCVGFVFSAWADSKTGADPNTPKKLYKQYVKTPSNQKEARRAILIKIQDIFPDSKEAVKSVKNLAGLAAVGGPWTDLPTKAAYIEDFLTKTAITGKNADSLQKTLLSMYCKAGRWDLASKITEQWLKAHAAKSSKRYGLLYKLGVYQANLGRIDASLLWFGKAKESASKGSSRLTKADSALKWVKNLKIDPVEQSALEEQSARAAKLFLELKPLKKGPERNALLHKLAAECPLSYHGRKAMLKLASLEESKGNLQKALEMHLEFLAKHPLAPEAKRLSRDLMKEYLALGMWARAAEVAAMRQPYDLPESQYNLRRSAWSVAQRWIDAGAWDRAAEWCRVALGLGGGLSPMPERLAAITQKAKGKRYLPAKEHIELIRALLDHCPSGEDTPAALMHLAGIQGNREDFQSWIWPDLRFKLLLLEETTSRFPGAKPALKAEKEIKGTYLELGAWDKAAQMEQQKFDQEYQGKKWIYAGAAFDLAVAWQRTGDLERARKVMDLLLAQKRLDWDERKKAELILQRLQRVAVPKPMSPQERKAMRDAAYQIYVDINSLQPSKLPDRSEERRKVMQPVLEKRKELADSLIRDATQTYHGNRAARARLANCLESHDRTLEPKCMALAMDYLKRYPHWPDSEDLWKWLVRRLEEAGARQELAGLHEMAARNYAHLWELDEQKQAMQAAQAWLDAKKPAKALDWFNQVVAMDQSGESRRAKEALKRIQQIKQEHPELQTEKALADKPLSLSEQKKLGRKLMKQAAKLPRDRLRDFKLIYTEIIERCPDTSWAQDAYWRLSNLYKFAYSSPKNREIVELLEQFLKRYPDSSGAPQVRRRLIVTYEDLGDYCKASNLSARALAGREYPANQLQAALKNYLRALKKCGRMEEVRAWNKLLESGVTAEQAIKKAMETGLLPK</sequence>
<dbReference type="EMBL" id="AZAC01000013">
    <property type="protein sequence ID" value="KIX14035.1"/>
    <property type="molecule type" value="Genomic_DNA"/>
</dbReference>
<evidence type="ECO:0008006" key="3">
    <source>
        <dbReference type="Google" id="ProtNLM"/>
    </source>
</evidence>
<name>A0A0D2JWW6_9BACT</name>
<keyword evidence="2" id="KW-1185">Reference proteome</keyword>